<dbReference type="Gene3D" id="3.40.190.10">
    <property type="entry name" value="Periplasmic binding protein-like II"/>
    <property type="match status" value="2"/>
</dbReference>
<dbReference type="Pfam" id="PF13416">
    <property type="entry name" value="SBP_bac_8"/>
    <property type="match status" value="1"/>
</dbReference>
<keyword evidence="2" id="KW-0813">Transport</keyword>
<feature type="region of interest" description="Disordered" evidence="5">
    <location>
        <begin position="30"/>
        <end position="49"/>
    </location>
</feature>
<dbReference type="InterPro" id="IPR001188">
    <property type="entry name" value="Sperm_putr-bd"/>
</dbReference>
<dbReference type="InterPro" id="IPR006059">
    <property type="entry name" value="SBP"/>
</dbReference>
<dbReference type="PRINTS" id="PR00909">
    <property type="entry name" value="SPERMDNBNDNG"/>
</dbReference>
<evidence type="ECO:0000256" key="3">
    <source>
        <dbReference type="ARBA" id="ARBA00022729"/>
    </source>
</evidence>
<gene>
    <name evidence="6" type="ORF">UFOPK1493_03021</name>
</gene>
<dbReference type="InterPro" id="IPR006311">
    <property type="entry name" value="TAT_signal"/>
</dbReference>
<evidence type="ECO:0000256" key="1">
    <source>
        <dbReference type="ARBA" id="ARBA00004418"/>
    </source>
</evidence>
<protein>
    <submittedName>
        <fullName evidence="6">Unannotated protein</fullName>
    </submittedName>
</protein>
<keyword evidence="3" id="KW-0732">Signal</keyword>
<dbReference type="GO" id="GO:0015846">
    <property type="term" value="P:polyamine transport"/>
    <property type="evidence" value="ECO:0007669"/>
    <property type="project" value="InterPro"/>
</dbReference>
<evidence type="ECO:0000256" key="5">
    <source>
        <dbReference type="SAM" id="MobiDB-lite"/>
    </source>
</evidence>
<evidence type="ECO:0000313" key="6">
    <source>
        <dbReference type="EMBL" id="CAB4580360.1"/>
    </source>
</evidence>
<dbReference type="SUPFAM" id="SSF53850">
    <property type="entry name" value="Periplasmic binding protein-like II"/>
    <property type="match status" value="1"/>
</dbReference>
<reference evidence="6" key="1">
    <citation type="submission" date="2020-05" db="EMBL/GenBank/DDBJ databases">
        <authorList>
            <person name="Chiriac C."/>
            <person name="Salcher M."/>
            <person name="Ghai R."/>
            <person name="Kavagutti S V."/>
        </authorList>
    </citation>
    <scope>NUCLEOTIDE SEQUENCE</scope>
</reference>
<dbReference type="PROSITE" id="PS51318">
    <property type="entry name" value="TAT"/>
    <property type="match status" value="1"/>
</dbReference>
<comment type="subcellular location">
    <subcellularLocation>
        <location evidence="1">Periplasm</location>
    </subcellularLocation>
</comment>
<keyword evidence="4" id="KW-0574">Periplasm</keyword>
<dbReference type="CDD" id="cd13590">
    <property type="entry name" value="PBP2_PotD_PotF_like"/>
    <property type="match status" value="1"/>
</dbReference>
<proteinExistence type="predicted"/>
<evidence type="ECO:0000256" key="4">
    <source>
        <dbReference type="ARBA" id="ARBA00022764"/>
    </source>
</evidence>
<dbReference type="EMBL" id="CAEZSR010000149">
    <property type="protein sequence ID" value="CAB4580360.1"/>
    <property type="molecule type" value="Genomic_DNA"/>
</dbReference>
<dbReference type="AlphaFoldDB" id="A0A6J6EUY1"/>
<accession>A0A6J6EUY1</accession>
<dbReference type="PANTHER" id="PTHR30222:SF17">
    <property type="entry name" value="SPERMIDINE_PUTRESCINE-BINDING PERIPLASMIC PROTEIN"/>
    <property type="match status" value="1"/>
</dbReference>
<dbReference type="GO" id="GO:0042597">
    <property type="term" value="C:periplasmic space"/>
    <property type="evidence" value="ECO:0007669"/>
    <property type="project" value="UniProtKB-SubCell"/>
</dbReference>
<name>A0A6J6EUY1_9ZZZZ</name>
<sequence length="391" mass="42033">MRTSRRQFLARSARLGVLLGAGVPILNACGGDSGSSGSKQTDPIADGLEPERGPLRIVNYADYVSPDVIADFEREFGVKVEISTFDTDTEAIAKLASGALKADVHHSMATNSIGNLIQGGLLQPLNRSYLPNFANVLPAFTDPWYDAGAAYSVPYTFFGTGIGFRADRIDPAEVAAQGWDTIWNATAFKGEVSVIDDEREAFTMAMLRKGVTDINTLDREIIDAAVADVIELIDLVNVKVNIEGYKDIPEGITSIAQLWSADLISGATNYLPEGTGPEVLGFWHPPAGQYVVSNDAMGVLADAESPVLAHLYLNHLLDNDVSEKNFSWVGYLPALAKLDADYVIGAGYVPENLRNCVPTNDDIAQGLRFEPLGPEGDAIYEAAWSRFTAGG</sequence>
<dbReference type="PANTHER" id="PTHR30222">
    <property type="entry name" value="SPERMIDINE/PUTRESCINE-BINDING PERIPLASMIC PROTEIN"/>
    <property type="match status" value="1"/>
</dbReference>
<organism evidence="6">
    <name type="scientific">freshwater metagenome</name>
    <dbReference type="NCBI Taxonomy" id="449393"/>
    <lineage>
        <taxon>unclassified sequences</taxon>
        <taxon>metagenomes</taxon>
        <taxon>ecological metagenomes</taxon>
    </lineage>
</organism>
<dbReference type="GO" id="GO:0019808">
    <property type="term" value="F:polyamine binding"/>
    <property type="evidence" value="ECO:0007669"/>
    <property type="project" value="InterPro"/>
</dbReference>
<evidence type="ECO:0000256" key="2">
    <source>
        <dbReference type="ARBA" id="ARBA00022448"/>
    </source>
</evidence>